<reference evidence="1" key="1">
    <citation type="submission" date="2020-03" db="EMBL/GenBank/DDBJ databases">
        <title>The deep terrestrial virosphere.</title>
        <authorList>
            <person name="Holmfeldt K."/>
            <person name="Nilsson E."/>
            <person name="Simone D."/>
            <person name="Lopez-Fernandez M."/>
            <person name="Wu X."/>
            <person name="de Brujin I."/>
            <person name="Lundin D."/>
            <person name="Andersson A."/>
            <person name="Bertilsson S."/>
            <person name="Dopson M."/>
        </authorList>
    </citation>
    <scope>NUCLEOTIDE SEQUENCE</scope>
    <source>
        <strain evidence="1">MM415B04899</strain>
    </source>
</reference>
<name>A0A6M3LPS8_9ZZZZ</name>
<proteinExistence type="predicted"/>
<protein>
    <recommendedName>
        <fullName evidence="2">Rubredoxin-like domain-containing protein</fullName>
    </recommendedName>
</protein>
<accession>A0A6M3LPS8</accession>
<evidence type="ECO:0000313" key="1">
    <source>
        <dbReference type="EMBL" id="QJA96199.1"/>
    </source>
</evidence>
<gene>
    <name evidence="1" type="ORF">MM415B04899_0003</name>
</gene>
<dbReference type="EMBL" id="MT143379">
    <property type="protein sequence ID" value="QJA96199.1"/>
    <property type="molecule type" value="Genomic_DNA"/>
</dbReference>
<sequence length="50" mass="5925">MSIKKLTCKRCGYSWWPRTDKKPKLCPACKSRKYDEDKKMGVTDENNRSL</sequence>
<dbReference type="AlphaFoldDB" id="A0A6M3LPS8"/>
<organism evidence="1">
    <name type="scientific">viral metagenome</name>
    <dbReference type="NCBI Taxonomy" id="1070528"/>
    <lineage>
        <taxon>unclassified sequences</taxon>
        <taxon>metagenomes</taxon>
        <taxon>organismal metagenomes</taxon>
    </lineage>
</organism>
<evidence type="ECO:0008006" key="2">
    <source>
        <dbReference type="Google" id="ProtNLM"/>
    </source>
</evidence>